<name>A0A7Y9FIL0_9CELL</name>
<dbReference type="GO" id="GO:0005886">
    <property type="term" value="C:plasma membrane"/>
    <property type="evidence" value="ECO:0007669"/>
    <property type="project" value="UniProtKB-SubCell"/>
</dbReference>
<keyword evidence="4 7" id="KW-1133">Transmembrane helix</keyword>
<dbReference type="InterPro" id="IPR017039">
    <property type="entry name" value="Virul_fac_BrkB"/>
</dbReference>
<evidence type="ECO:0000256" key="5">
    <source>
        <dbReference type="ARBA" id="ARBA00023136"/>
    </source>
</evidence>
<keyword evidence="5 7" id="KW-0472">Membrane</keyword>
<proteinExistence type="predicted"/>
<feature type="transmembrane region" description="Helical" evidence="7">
    <location>
        <begin position="141"/>
        <end position="163"/>
    </location>
</feature>
<feature type="transmembrane region" description="Helical" evidence="7">
    <location>
        <begin position="190"/>
        <end position="215"/>
    </location>
</feature>
<dbReference type="Proteomes" id="UP000618382">
    <property type="component" value="Unassembled WGS sequence"/>
</dbReference>
<dbReference type="EMBL" id="JACCBK010000001">
    <property type="protein sequence ID" value="NYD87562.1"/>
    <property type="molecule type" value="Genomic_DNA"/>
</dbReference>
<protein>
    <submittedName>
        <fullName evidence="9">Membrane protein</fullName>
    </submittedName>
</protein>
<feature type="region of interest" description="Disordered" evidence="6">
    <location>
        <begin position="1"/>
        <end position="42"/>
    </location>
</feature>
<dbReference type="EMBL" id="BONN01000007">
    <property type="protein sequence ID" value="GIG33439.1"/>
    <property type="molecule type" value="Genomic_DNA"/>
</dbReference>
<evidence type="ECO:0000256" key="4">
    <source>
        <dbReference type="ARBA" id="ARBA00022989"/>
    </source>
</evidence>
<feature type="compositionally biased region" description="Low complexity" evidence="6">
    <location>
        <begin position="9"/>
        <end position="30"/>
    </location>
</feature>
<reference evidence="9 10" key="1">
    <citation type="submission" date="2020-07" db="EMBL/GenBank/DDBJ databases">
        <title>Sequencing the genomes of 1000 actinobacteria strains.</title>
        <authorList>
            <person name="Klenk H.-P."/>
        </authorList>
    </citation>
    <scope>NUCLEOTIDE SEQUENCE [LARGE SCALE GENOMIC DNA]</scope>
    <source>
        <strain evidence="9 10">DSM 24482</strain>
    </source>
</reference>
<gene>
    <name evidence="9" type="ORF">BKA21_003111</name>
    <name evidence="8" type="ORF">Col01nite_25980</name>
</gene>
<evidence type="ECO:0000313" key="8">
    <source>
        <dbReference type="EMBL" id="GIG33439.1"/>
    </source>
</evidence>
<evidence type="ECO:0000256" key="1">
    <source>
        <dbReference type="ARBA" id="ARBA00004651"/>
    </source>
</evidence>
<feature type="transmembrane region" description="Helical" evidence="7">
    <location>
        <begin position="260"/>
        <end position="279"/>
    </location>
</feature>
<keyword evidence="2" id="KW-1003">Cell membrane</keyword>
<organism evidence="9 10">
    <name type="scientific">Cellulomonas oligotrophica</name>
    <dbReference type="NCBI Taxonomy" id="931536"/>
    <lineage>
        <taxon>Bacteria</taxon>
        <taxon>Bacillati</taxon>
        <taxon>Actinomycetota</taxon>
        <taxon>Actinomycetes</taxon>
        <taxon>Micrococcales</taxon>
        <taxon>Cellulomonadaceae</taxon>
        <taxon>Cellulomonas</taxon>
    </lineage>
</organism>
<dbReference type="PANTHER" id="PTHR30213">
    <property type="entry name" value="INNER MEMBRANE PROTEIN YHJD"/>
    <property type="match status" value="1"/>
</dbReference>
<evidence type="ECO:0000313" key="10">
    <source>
        <dbReference type="Proteomes" id="UP000577956"/>
    </source>
</evidence>
<evidence type="ECO:0000256" key="2">
    <source>
        <dbReference type="ARBA" id="ARBA00022475"/>
    </source>
</evidence>
<evidence type="ECO:0000256" key="3">
    <source>
        <dbReference type="ARBA" id="ARBA00022692"/>
    </source>
</evidence>
<keyword evidence="3 7" id="KW-0812">Transmembrane</keyword>
<reference evidence="8 11" key="2">
    <citation type="submission" date="2021-01" db="EMBL/GenBank/DDBJ databases">
        <title>Whole genome shotgun sequence of Cellulomonas oligotrophica NBRC 109435.</title>
        <authorList>
            <person name="Komaki H."/>
            <person name="Tamura T."/>
        </authorList>
    </citation>
    <scope>NUCLEOTIDE SEQUENCE [LARGE SCALE GENOMIC DNA]</scope>
    <source>
        <strain evidence="8 11">NBRC 109435</strain>
    </source>
</reference>
<feature type="transmembrane region" description="Helical" evidence="7">
    <location>
        <begin position="291"/>
        <end position="310"/>
    </location>
</feature>
<comment type="caution">
    <text evidence="9">The sequence shown here is derived from an EMBL/GenBank/DDBJ whole genome shotgun (WGS) entry which is preliminary data.</text>
</comment>
<accession>A0A7Y9FIL0</accession>
<dbReference type="Proteomes" id="UP000577956">
    <property type="component" value="Unassembled WGS sequence"/>
</dbReference>
<evidence type="ECO:0000256" key="6">
    <source>
        <dbReference type="SAM" id="MobiDB-lite"/>
    </source>
</evidence>
<sequence>MTRAPDPGPSVAAPPAGAGGAHVRAASAAPDPVPEQPSRTPVERAKALLDRWQHTRAARALTRFGQGGGPVLTGGIAYASLFSVFAGLTIGWTVFMAVLGGNAELRATVLDTVADALPGLLTTPDEDGLISPDTLVMSTGLSVAGVVAVVVLLVSAISAVSALRRAVRAMFDAPVVGGAVIGKARELAGFVGLGVAVLLSAVLGIVATAVTGWVLDAAGWSAASTVVLQGVGVLVAFVVDAAVFVLVVRVLAGQDPPRRDLLVGACLAGAGLGVVRLLGTSAVSGSVEGNPVLGSFAAIVVLLLWINLIARVVLLAAAWTADPPYVDPQGDDAAA</sequence>
<feature type="transmembrane region" description="Helical" evidence="7">
    <location>
        <begin position="76"/>
        <end position="99"/>
    </location>
</feature>
<dbReference type="PANTHER" id="PTHR30213:SF1">
    <property type="entry name" value="INNER MEMBRANE PROTEIN YHJD"/>
    <property type="match status" value="1"/>
</dbReference>
<dbReference type="AlphaFoldDB" id="A0A7Y9FIL0"/>
<evidence type="ECO:0000313" key="9">
    <source>
        <dbReference type="EMBL" id="NYD87562.1"/>
    </source>
</evidence>
<keyword evidence="11" id="KW-1185">Reference proteome</keyword>
<evidence type="ECO:0000313" key="11">
    <source>
        <dbReference type="Proteomes" id="UP000618382"/>
    </source>
</evidence>
<dbReference type="RefSeq" id="WP_140459877.1">
    <property type="nucleotide sequence ID" value="NZ_BAABFI010000012.1"/>
</dbReference>
<feature type="transmembrane region" description="Helical" evidence="7">
    <location>
        <begin position="227"/>
        <end position="248"/>
    </location>
</feature>
<comment type="subcellular location">
    <subcellularLocation>
        <location evidence="1">Cell membrane</location>
        <topology evidence="1">Multi-pass membrane protein</topology>
    </subcellularLocation>
</comment>
<evidence type="ECO:0000256" key="7">
    <source>
        <dbReference type="SAM" id="Phobius"/>
    </source>
</evidence>
<dbReference type="Pfam" id="PF03631">
    <property type="entry name" value="Virul_fac_BrkB"/>
    <property type="match status" value="1"/>
</dbReference>